<dbReference type="SUPFAM" id="SSF51735">
    <property type="entry name" value="NAD(P)-binding Rossmann-fold domains"/>
    <property type="match status" value="1"/>
</dbReference>
<evidence type="ECO:0000256" key="2">
    <source>
        <dbReference type="ARBA" id="ARBA00022741"/>
    </source>
</evidence>
<feature type="region of interest" description="Disordered" evidence="5">
    <location>
        <begin position="430"/>
        <end position="454"/>
    </location>
</feature>
<evidence type="ECO:0000256" key="1">
    <source>
        <dbReference type="ARBA" id="ARBA00022679"/>
    </source>
</evidence>
<dbReference type="Gene3D" id="3.40.50.720">
    <property type="entry name" value="NAD(P)-binding Rossmann-like Domain"/>
    <property type="match status" value="1"/>
</dbReference>
<evidence type="ECO:0008006" key="7">
    <source>
        <dbReference type="Google" id="ProtNLM"/>
    </source>
</evidence>
<dbReference type="InterPro" id="IPR000850">
    <property type="entry name" value="Adenylat/UMP-CMP_kin"/>
</dbReference>
<dbReference type="Pfam" id="PF00406">
    <property type="entry name" value="ADK"/>
    <property type="match status" value="1"/>
</dbReference>
<dbReference type="CDD" id="cd22967">
    <property type="entry name" value="DD_AK7"/>
    <property type="match status" value="1"/>
</dbReference>
<organism evidence="6">
    <name type="scientific">Haptolina ericina</name>
    <dbReference type="NCBI Taxonomy" id="156174"/>
    <lineage>
        <taxon>Eukaryota</taxon>
        <taxon>Haptista</taxon>
        <taxon>Haptophyta</taxon>
        <taxon>Prymnesiophyceae</taxon>
        <taxon>Prymnesiales</taxon>
        <taxon>Prymnesiaceae</taxon>
        <taxon>Haptolina</taxon>
    </lineage>
</organism>
<name>A0A7S3AGK8_9EUKA</name>
<keyword evidence="3" id="KW-0418">Kinase</keyword>
<evidence type="ECO:0000256" key="5">
    <source>
        <dbReference type="SAM" id="MobiDB-lite"/>
    </source>
</evidence>
<keyword evidence="4" id="KW-0175">Coiled coil</keyword>
<dbReference type="GO" id="GO:0019205">
    <property type="term" value="F:nucleobase-containing compound kinase activity"/>
    <property type="evidence" value="ECO:0007669"/>
    <property type="project" value="InterPro"/>
</dbReference>
<dbReference type="GO" id="GO:0006139">
    <property type="term" value="P:nucleobase-containing compound metabolic process"/>
    <property type="evidence" value="ECO:0007669"/>
    <property type="project" value="InterPro"/>
</dbReference>
<evidence type="ECO:0000256" key="3">
    <source>
        <dbReference type="ARBA" id="ARBA00022777"/>
    </source>
</evidence>
<gene>
    <name evidence="6" type="ORF">HERI1096_LOCUS3491</name>
</gene>
<dbReference type="InterPro" id="IPR007858">
    <property type="entry name" value="Dpy-30_motif"/>
</dbReference>
<dbReference type="GO" id="GO:0005524">
    <property type="term" value="F:ATP binding"/>
    <property type="evidence" value="ECO:0007669"/>
    <property type="project" value="InterPro"/>
</dbReference>
<dbReference type="SUPFAM" id="SSF52540">
    <property type="entry name" value="P-loop containing nucleoside triphosphate hydrolases"/>
    <property type="match status" value="1"/>
</dbReference>
<evidence type="ECO:0000313" key="6">
    <source>
        <dbReference type="EMBL" id="CAE0102833.1"/>
    </source>
</evidence>
<protein>
    <recommendedName>
        <fullName evidence="7">Adenylate kinase</fullName>
    </recommendedName>
</protein>
<proteinExistence type="predicted"/>
<feature type="coiled-coil region" evidence="4">
    <location>
        <begin position="552"/>
        <end position="606"/>
    </location>
</feature>
<dbReference type="Gene3D" id="3.40.50.300">
    <property type="entry name" value="P-loop containing nucleotide triphosphate hydrolases"/>
    <property type="match status" value="1"/>
</dbReference>
<dbReference type="InterPro" id="IPR036291">
    <property type="entry name" value="NAD(P)-bd_dom_sf"/>
</dbReference>
<sequence>MADDEEEELAPARKVFVHNVGSYLGSNLCKAFASITEERFEVIGTLKKEGEVKPRSVSKIVETTPEALAAAFFECELTVLDLLGQHDAAETLLEAIAGVRELEEDKVLVGLSSVMTWTRTSLDADEPEKALTEEEYKRRRPHSNFKELLALEKMVTKSKRTGLRTHVVAAGLTYGQEEDLFHSLFKTAWSCEPLPLLSTSDGFNLLPTIHINDLCSVVMKIMEGDSLPYLLAIDGSVQPETPPQTFKALVEALSSELGVGAVREMANEEVRGVADFEFFQIGTPTDSRVGLSLTGAAVNDMGFEWHCQDGLLANMGRVVQEYRDTRGIQPLRLLVHGNDALAKEALASAISAEYKLPLITASAAIKKASDSDDELGNELKAAMAADSAVSEALMIRALGAALTETKCRNQGYVLKGFPETLAQASSLFPAAAPEDEEEAPPEEEGEEGGAASKKVDPVAPEFVICLEAADDVVKQKMLAQPESSVTEEEVSEKLVAYATNNAEDSPTSVLALPALGSVESLSLEVKLETAIDMLAGKARVYLGAPRNYGPSKEELAAKAAQEEEANKRKTAEEAELKAKQEAAELQERQQREAVEARRLAELQQKERELLEVRSIPLRNYLMQNVIPTLTEGLIEVCKIKPEDPVDYLAEYLFKNNPVEEELFD</sequence>
<dbReference type="EMBL" id="HBHX01006364">
    <property type="protein sequence ID" value="CAE0102833.1"/>
    <property type="molecule type" value="Transcribed_RNA"/>
</dbReference>
<dbReference type="Pfam" id="PF05186">
    <property type="entry name" value="Dpy-30"/>
    <property type="match status" value="1"/>
</dbReference>
<dbReference type="Gene3D" id="1.20.890.10">
    <property type="entry name" value="cAMP-dependent protein kinase regulatory subunit, dimerization-anchoring domain"/>
    <property type="match status" value="1"/>
</dbReference>
<dbReference type="AlphaFoldDB" id="A0A7S3AGK8"/>
<keyword evidence="1" id="KW-0808">Transferase</keyword>
<dbReference type="InterPro" id="IPR027417">
    <property type="entry name" value="P-loop_NTPase"/>
</dbReference>
<keyword evidence="2" id="KW-0547">Nucleotide-binding</keyword>
<reference evidence="6" key="1">
    <citation type="submission" date="2021-01" db="EMBL/GenBank/DDBJ databases">
        <authorList>
            <person name="Corre E."/>
            <person name="Pelletier E."/>
            <person name="Niang G."/>
            <person name="Scheremetjew M."/>
            <person name="Finn R."/>
            <person name="Kale V."/>
            <person name="Holt S."/>
            <person name="Cochrane G."/>
            <person name="Meng A."/>
            <person name="Brown T."/>
            <person name="Cohen L."/>
        </authorList>
    </citation>
    <scope>NUCLEOTIDE SEQUENCE</scope>
    <source>
        <strain evidence="6">CCMP281</strain>
    </source>
</reference>
<dbReference type="PANTHER" id="PTHR23359">
    <property type="entry name" value="NUCLEOTIDE KINASE"/>
    <property type="match status" value="1"/>
</dbReference>
<feature type="compositionally biased region" description="Acidic residues" evidence="5">
    <location>
        <begin position="433"/>
        <end position="447"/>
    </location>
</feature>
<dbReference type="InterPro" id="IPR047499">
    <property type="entry name" value="DD_AK7"/>
</dbReference>
<evidence type="ECO:0000256" key="4">
    <source>
        <dbReference type="SAM" id="Coils"/>
    </source>
</evidence>
<accession>A0A7S3AGK8</accession>